<evidence type="ECO:0000313" key="2">
    <source>
        <dbReference type="EMBL" id="KAL1297220.1"/>
    </source>
</evidence>
<accession>A0ABR3P3B6</accession>
<dbReference type="Proteomes" id="UP001562354">
    <property type="component" value="Unassembled WGS sequence"/>
</dbReference>
<proteinExistence type="predicted"/>
<dbReference type="RefSeq" id="XP_069196902.1">
    <property type="nucleotide sequence ID" value="XM_069344473.1"/>
</dbReference>
<protein>
    <submittedName>
        <fullName evidence="2">Uncharacterized protein</fullName>
    </submittedName>
</protein>
<keyword evidence="3" id="KW-1185">Reference proteome</keyword>
<evidence type="ECO:0000313" key="3">
    <source>
        <dbReference type="Proteomes" id="UP001562354"/>
    </source>
</evidence>
<feature type="compositionally biased region" description="Polar residues" evidence="1">
    <location>
        <begin position="73"/>
        <end position="109"/>
    </location>
</feature>
<dbReference type="EMBL" id="JBFMKM010000016">
    <property type="protein sequence ID" value="KAL1297220.1"/>
    <property type="molecule type" value="Genomic_DNA"/>
</dbReference>
<gene>
    <name evidence="2" type="ORF">AAFC00_004786</name>
</gene>
<feature type="region of interest" description="Disordered" evidence="1">
    <location>
        <begin position="130"/>
        <end position="149"/>
    </location>
</feature>
<organism evidence="2 3">
    <name type="scientific">Neodothiora populina</name>
    <dbReference type="NCBI Taxonomy" id="2781224"/>
    <lineage>
        <taxon>Eukaryota</taxon>
        <taxon>Fungi</taxon>
        <taxon>Dikarya</taxon>
        <taxon>Ascomycota</taxon>
        <taxon>Pezizomycotina</taxon>
        <taxon>Dothideomycetes</taxon>
        <taxon>Dothideomycetidae</taxon>
        <taxon>Dothideales</taxon>
        <taxon>Dothioraceae</taxon>
        <taxon>Neodothiora</taxon>
    </lineage>
</organism>
<evidence type="ECO:0000256" key="1">
    <source>
        <dbReference type="SAM" id="MobiDB-lite"/>
    </source>
</evidence>
<sequence length="198" mass="21313">MHSPRLSPAIRPQSPLSPRFDAASRYDSMQPSSPRACGLHPRSAATASSRRHRPGSSLNMKLPSLPRFHPANYPSQHSSAANTPASGPNSPQAPTSPMQQQRLYSQAQKQLYMFQRETLAAHAGLIPTREKPLSPRLEPLGSPGPVTPLELEGHDGYLLAGAKAAGQQNDLVEKLIQQEALRSAESAKAPQDPPILGN</sequence>
<feature type="region of interest" description="Disordered" evidence="1">
    <location>
        <begin position="1"/>
        <end position="109"/>
    </location>
</feature>
<dbReference type="GeneID" id="95978486"/>
<reference evidence="2 3" key="1">
    <citation type="submission" date="2024-07" db="EMBL/GenBank/DDBJ databases">
        <title>Draft sequence of the Neodothiora populina.</title>
        <authorList>
            <person name="Drown D.D."/>
            <person name="Schuette U.S."/>
            <person name="Buechlein A.B."/>
            <person name="Rusch D.R."/>
            <person name="Winton L.W."/>
            <person name="Adams G.A."/>
        </authorList>
    </citation>
    <scope>NUCLEOTIDE SEQUENCE [LARGE SCALE GENOMIC DNA]</scope>
    <source>
        <strain evidence="2 3">CPC 39397</strain>
    </source>
</reference>
<name>A0ABR3P3B6_9PEZI</name>
<comment type="caution">
    <text evidence="2">The sequence shown here is derived from an EMBL/GenBank/DDBJ whole genome shotgun (WGS) entry which is preliminary data.</text>
</comment>